<dbReference type="Pfam" id="PF00496">
    <property type="entry name" value="SBP_bac_5"/>
    <property type="match status" value="1"/>
</dbReference>
<dbReference type="Gene3D" id="3.40.190.10">
    <property type="entry name" value="Periplasmic binding protein-like II"/>
    <property type="match status" value="1"/>
</dbReference>
<dbReference type="Gene3D" id="3.10.105.10">
    <property type="entry name" value="Dipeptide-binding Protein, Domain 3"/>
    <property type="match status" value="1"/>
</dbReference>
<evidence type="ECO:0000259" key="4">
    <source>
        <dbReference type="Pfam" id="PF00496"/>
    </source>
</evidence>
<dbReference type="InterPro" id="IPR039424">
    <property type="entry name" value="SBP_5"/>
</dbReference>
<dbReference type="PROSITE" id="PS51318">
    <property type="entry name" value="TAT"/>
    <property type="match status" value="1"/>
</dbReference>
<dbReference type="PIRSF" id="PIRSF002741">
    <property type="entry name" value="MppA"/>
    <property type="match status" value="1"/>
</dbReference>
<dbReference type="CDD" id="cd08497">
    <property type="entry name" value="MbnE-like"/>
    <property type="match status" value="1"/>
</dbReference>
<dbReference type="RefSeq" id="WP_268882332.1">
    <property type="nucleotide sequence ID" value="NZ_CP114029.1"/>
</dbReference>
<evidence type="ECO:0000256" key="1">
    <source>
        <dbReference type="ARBA" id="ARBA00004418"/>
    </source>
</evidence>
<dbReference type="InterPro" id="IPR006311">
    <property type="entry name" value="TAT_signal"/>
</dbReference>
<feature type="domain" description="Solute-binding protein family 5" evidence="4">
    <location>
        <begin position="135"/>
        <end position="539"/>
    </location>
</feature>
<comment type="similarity">
    <text evidence="2">Belongs to the bacterial solute-binding protein 5 family.</text>
</comment>
<name>A0ABY7C1D6_9HYPH</name>
<sequence>MVDQERREGRGELMGTTFRFTRRGFGQMMLGAAAAAALPGRGFAAAQTETPLHGLSAFGDLKYPADFAQFDYATPDAPAGGQFNMSVPSWALNQSPLTFDTLNTFVLKGNAPPRIEKLYDALMTSSLDEPDALYCALASSVTISADRNIYVFALRPEATFSTGAKVTAADVVFSYETFKEKGHPSLQITLQEVESVIAEAPDRVRLVFSGKQTDQDALGAFGIPIVPKAFFDEEPFENVTSKQIPGSGRFEVKAFEFGRYIEYGKRQDYWAKDMAFARGLDHFDTIRIDFFRDRTIGFEAFKKGNITFREEFTSKTWATDYGFPAVLEGKVIKREFPREKTPTFQCWALNQRRERFADRNVRRAINLCFDFEWTNAQMFYGIYKHSDSCFETSDFKAEGPPSPAELKILEPLRDKLPEEVFGEVWTQPVSDGSGRDRALLREALGLFAEAGWKQAGGRLVNEAGQTFALEYMIDDQGFERVYSKFIQNLKAVGVDASFRLVDGAQYQARKNRFDFDLIGGAFSLGSTPTRDTLVGLFGSLTKNREGSNNFVGMADPAVDALIDVVNQAKDRKSLTMAMRALDRVLRARFDWIPNIHSESHRVAYWDMFGFREPKPDYGWPVERLWWFDEDKAKAIGKA</sequence>
<dbReference type="PANTHER" id="PTHR30290:SF64">
    <property type="entry name" value="ABC TRANSPORTER PERIPLASMIC BINDING PROTEIN"/>
    <property type="match status" value="1"/>
</dbReference>
<protein>
    <submittedName>
        <fullName evidence="5">Extracellular solute-binding protein</fullName>
    </submittedName>
</protein>
<dbReference type="InterPro" id="IPR000914">
    <property type="entry name" value="SBP_5_dom"/>
</dbReference>
<evidence type="ECO:0000313" key="5">
    <source>
        <dbReference type="EMBL" id="WAP69907.1"/>
    </source>
</evidence>
<keyword evidence="6" id="KW-1185">Reference proteome</keyword>
<dbReference type="SUPFAM" id="SSF53850">
    <property type="entry name" value="Periplasmic binding protein-like II"/>
    <property type="match status" value="1"/>
</dbReference>
<comment type="subcellular location">
    <subcellularLocation>
        <location evidence="1">Periplasm</location>
    </subcellularLocation>
</comment>
<dbReference type="Proteomes" id="UP001164020">
    <property type="component" value="Chromosome"/>
</dbReference>
<dbReference type="InterPro" id="IPR030678">
    <property type="entry name" value="Peptide/Ni-bd"/>
</dbReference>
<dbReference type="PANTHER" id="PTHR30290">
    <property type="entry name" value="PERIPLASMIC BINDING COMPONENT OF ABC TRANSPORTER"/>
    <property type="match status" value="1"/>
</dbReference>
<evidence type="ECO:0000313" key="6">
    <source>
        <dbReference type="Proteomes" id="UP001164020"/>
    </source>
</evidence>
<evidence type="ECO:0000256" key="2">
    <source>
        <dbReference type="ARBA" id="ARBA00005695"/>
    </source>
</evidence>
<proteinExistence type="inferred from homology"/>
<gene>
    <name evidence="5" type="ORF">OH818_06915</name>
</gene>
<accession>A0ABY7C1D6</accession>
<evidence type="ECO:0000256" key="3">
    <source>
        <dbReference type="ARBA" id="ARBA00022729"/>
    </source>
</evidence>
<organism evidence="5 6">
    <name type="scientific">Jiella pelagia</name>
    <dbReference type="NCBI Taxonomy" id="2986949"/>
    <lineage>
        <taxon>Bacteria</taxon>
        <taxon>Pseudomonadati</taxon>
        <taxon>Pseudomonadota</taxon>
        <taxon>Alphaproteobacteria</taxon>
        <taxon>Hyphomicrobiales</taxon>
        <taxon>Aurantimonadaceae</taxon>
        <taxon>Jiella</taxon>
    </lineage>
</organism>
<dbReference type="EMBL" id="CP114029">
    <property type="protein sequence ID" value="WAP69907.1"/>
    <property type="molecule type" value="Genomic_DNA"/>
</dbReference>
<reference evidence="5" key="1">
    <citation type="submission" date="2022-12" db="EMBL/GenBank/DDBJ databases">
        <title>Jiella pelagia sp. nov., isolated from phosphonate enriched culture of Northwest Pacific surface seawater.</title>
        <authorList>
            <person name="Shin D.Y."/>
            <person name="Hwang C.Y."/>
        </authorList>
    </citation>
    <scope>NUCLEOTIDE SEQUENCE</scope>
    <source>
        <strain evidence="5">HL-NP1</strain>
    </source>
</reference>
<keyword evidence="3" id="KW-0732">Signal</keyword>